<dbReference type="PANTHER" id="PTHR11709:SF394">
    <property type="entry name" value="FI03373P-RELATED"/>
    <property type="match status" value="1"/>
</dbReference>
<evidence type="ECO:0000259" key="7">
    <source>
        <dbReference type="Pfam" id="PF07732"/>
    </source>
</evidence>
<organism evidence="8 9">
    <name type="scientific">Kordiimonas pumila</name>
    <dbReference type="NCBI Taxonomy" id="2161677"/>
    <lineage>
        <taxon>Bacteria</taxon>
        <taxon>Pseudomonadati</taxon>
        <taxon>Pseudomonadota</taxon>
        <taxon>Alphaproteobacteria</taxon>
        <taxon>Kordiimonadales</taxon>
        <taxon>Kordiimonadaceae</taxon>
        <taxon>Kordiimonas</taxon>
    </lineage>
</organism>
<dbReference type="RefSeq" id="WP_194214964.1">
    <property type="nucleotide sequence ID" value="NZ_CP061205.1"/>
</dbReference>
<dbReference type="PANTHER" id="PTHR11709">
    <property type="entry name" value="MULTI-COPPER OXIDASE"/>
    <property type="match status" value="1"/>
</dbReference>
<dbReference type="Pfam" id="PF07732">
    <property type="entry name" value="Cu-oxidase_3"/>
    <property type="match status" value="1"/>
</dbReference>
<sequence>MKYFFKTAFLALLLMAAPLTAHAKIVEYELDIDTATVNFTGKPVEALTVGGGIPAPLITARVGDTLRVTFHNKLNTASSIHWHGVLLPNEQDGVSFLTTTPIAAKSSHTFEYPIKHKGTFWYHSHTGLQEQRGVYGPIVFYPETGEEEYTEKVVVLSDWTDENPHHVLANIKKDGDYYALKKDSVQSWGKVIAHGWSAVKNRLSGAWTRMGPMDISDVGYDAFLANGQRQSGFKVSHGSKVKLRIVNAAASSYFNIEYAGGPMTIVAADGVDVQPVKVQRIRHAIAETYDVIIDAPHRGAAEFRATSEDGTGYASIFIGPDPEGTIKHAPDIPKPDPFAVDHSMHGGMEGMDHGAMEHSATDSGDMAGMDHAAMGHTMPQEAPKAPAPIDHSKMDHAAMGHTMPQAAPLASGEPIPYMTDYEPLKSVEESSLTAGRPEREVVLTLTGNMERYVWGFDGKTLLESDKILIKRGENVRFVLKNDTMMHHPVHLHGHFFRVITSAGAFSPVKHTVNVPPMGQVIIEFEANEEKDWFFHCHNLYHMKTGMARVISYEGSSTYNDATRAKLAANPWFYRGDITATNAVSAVNLRMSNTRNAFEADFDYGFDEKGFEGKATYERSINKFFDLYGGVRVERHEVGEPTETRGILGAKYVLPLLIEAEVEIDSKGDITAGFESELQLTKRLKFEWEWEYDFSDKEDEYTLALSYELSKRWLITARHDKDHGTGAGIRVKF</sequence>
<evidence type="ECO:0000259" key="5">
    <source>
        <dbReference type="Pfam" id="PF00394"/>
    </source>
</evidence>
<dbReference type="EMBL" id="JBHRSL010000001">
    <property type="protein sequence ID" value="MFC3050590.1"/>
    <property type="molecule type" value="Genomic_DNA"/>
</dbReference>
<accession>A0ABV7D121</accession>
<dbReference type="Pfam" id="PF00394">
    <property type="entry name" value="Cu-oxidase"/>
    <property type="match status" value="1"/>
</dbReference>
<dbReference type="Gene3D" id="2.60.40.420">
    <property type="entry name" value="Cupredoxins - blue copper proteins"/>
    <property type="match status" value="3"/>
</dbReference>
<dbReference type="Pfam" id="PF05275">
    <property type="entry name" value="CopB"/>
    <property type="match status" value="1"/>
</dbReference>
<name>A0ABV7D121_9PROT</name>
<dbReference type="CDD" id="cd13896">
    <property type="entry name" value="CuRO_3_CopA"/>
    <property type="match status" value="1"/>
</dbReference>
<keyword evidence="9" id="KW-1185">Reference proteome</keyword>
<gene>
    <name evidence="8" type="ORF">ACFOKA_01595</name>
</gene>
<evidence type="ECO:0000256" key="3">
    <source>
        <dbReference type="ARBA" id="ARBA00023008"/>
    </source>
</evidence>
<reference evidence="9" key="1">
    <citation type="journal article" date="2019" name="Int. J. Syst. Evol. Microbiol.">
        <title>The Global Catalogue of Microorganisms (GCM) 10K type strain sequencing project: providing services to taxonomists for standard genome sequencing and annotation.</title>
        <authorList>
            <consortium name="The Broad Institute Genomics Platform"/>
            <consortium name="The Broad Institute Genome Sequencing Center for Infectious Disease"/>
            <person name="Wu L."/>
            <person name="Ma J."/>
        </authorList>
    </citation>
    <scope>NUCLEOTIDE SEQUENCE [LARGE SCALE GENOMIC DNA]</scope>
    <source>
        <strain evidence="9">KCTC 62164</strain>
    </source>
</reference>
<dbReference type="Pfam" id="PF07731">
    <property type="entry name" value="Cu-oxidase_2"/>
    <property type="match status" value="1"/>
</dbReference>
<evidence type="ECO:0000259" key="6">
    <source>
        <dbReference type="Pfam" id="PF07731"/>
    </source>
</evidence>
<feature type="domain" description="Plastocyanin-like" evidence="7">
    <location>
        <begin position="33"/>
        <end position="143"/>
    </location>
</feature>
<dbReference type="Proteomes" id="UP001595444">
    <property type="component" value="Unassembled WGS sequence"/>
</dbReference>
<evidence type="ECO:0000256" key="2">
    <source>
        <dbReference type="ARBA" id="ARBA00023002"/>
    </source>
</evidence>
<comment type="caution">
    <text evidence="8">The sequence shown here is derived from an EMBL/GenBank/DDBJ whole genome shotgun (WGS) entry which is preliminary data.</text>
</comment>
<protein>
    <submittedName>
        <fullName evidence="8">Multicopper oxidase domain-containing protein</fullName>
    </submittedName>
</protein>
<proteinExistence type="predicted"/>
<feature type="domain" description="Plastocyanin-like" evidence="5">
    <location>
        <begin position="152"/>
        <end position="297"/>
    </location>
</feature>
<dbReference type="InterPro" id="IPR002355">
    <property type="entry name" value="Cu_oxidase_Cu_BS"/>
</dbReference>
<keyword evidence="3" id="KW-0186">Copper</keyword>
<evidence type="ECO:0000313" key="9">
    <source>
        <dbReference type="Proteomes" id="UP001595444"/>
    </source>
</evidence>
<feature type="chain" id="PRO_5045612669" evidence="4">
    <location>
        <begin position="24"/>
        <end position="732"/>
    </location>
</feature>
<keyword evidence="1" id="KW-0479">Metal-binding</keyword>
<evidence type="ECO:0000256" key="1">
    <source>
        <dbReference type="ARBA" id="ARBA00022723"/>
    </source>
</evidence>
<dbReference type="InterPro" id="IPR001117">
    <property type="entry name" value="Cu-oxidase_2nd"/>
</dbReference>
<keyword evidence="4" id="KW-0732">Signal</keyword>
<dbReference type="InterPro" id="IPR011707">
    <property type="entry name" value="Cu-oxidase-like_N"/>
</dbReference>
<dbReference type="SUPFAM" id="SSF49503">
    <property type="entry name" value="Cupredoxins"/>
    <property type="match status" value="3"/>
</dbReference>
<dbReference type="InterPro" id="IPR045087">
    <property type="entry name" value="Cu-oxidase_fam"/>
</dbReference>
<dbReference type="InterPro" id="IPR007939">
    <property type="entry name" value="Cu-R_B_prcur"/>
</dbReference>
<dbReference type="InterPro" id="IPR034279">
    <property type="entry name" value="CuRO_3_CopA"/>
</dbReference>
<feature type="domain" description="Plastocyanin-like" evidence="6">
    <location>
        <begin position="437"/>
        <end position="550"/>
    </location>
</feature>
<evidence type="ECO:0000256" key="4">
    <source>
        <dbReference type="SAM" id="SignalP"/>
    </source>
</evidence>
<keyword evidence="2" id="KW-0560">Oxidoreductase</keyword>
<evidence type="ECO:0000313" key="8">
    <source>
        <dbReference type="EMBL" id="MFC3050590.1"/>
    </source>
</evidence>
<dbReference type="InterPro" id="IPR011706">
    <property type="entry name" value="Cu-oxidase_C"/>
</dbReference>
<dbReference type="PROSITE" id="PS00080">
    <property type="entry name" value="MULTICOPPER_OXIDASE2"/>
    <property type="match status" value="1"/>
</dbReference>
<feature type="signal peptide" evidence="4">
    <location>
        <begin position="1"/>
        <end position="23"/>
    </location>
</feature>
<dbReference type="InterPro" id="IPR008972">
    <property type="entry name" value="Cupredoxin"/>
</dbReference>